<gene>
    <name evidence="1" type="ORF">KR76_15000</name>
</gene>
<evidence type="ECO:0000313" key="1">
    <source>
        <dbReference type="EMBL" id="AJR18459.1"/>
    </source>
</evidence>
<name>A0A0C5XCH3_NOCSI</name>
<keyword evidence="2" id="KW-1185">Reference proteome</keyword>
<dbReference type="HOGENOM" id="CLU_1553696_0_0_11"/>
<dbReference type="EMBL" id="CP009896">
    <property type="protein sequence ID" value="AJR18459.1"/>
    <property type="molecule type" value="Genomic_DNA"/>
</dbReference>
<dbReference type="RefSeq" id="WP_052138705.1">
    <property type="nucleotide sequence ID" value="NZ_BJMC01000009.1"/>
</dbReference>
<dbReference type="GeneID" id="96612742"/>
<protein>
    <submittedName>
        <fullName evidence="1">Phage protein</fullName>
    </submittedName>
</protein>
<dbReference type="KEGG" id="psim:KR76_15000"/>
<dbReference type="AlphaFoldDB" id="A0A0C5XCH3"/>
<reference evidence="1 2" key="1">
    <citation type="journal article" date="2015" name="Genome Announc.">
        <title>Complete Genome Sequence of Steroid-Transforming Nocardioides simplex VKM Ac-2033D.</title>
        <authorList>
            <person name="Shtratnikova V.Y."/>
            <person name="Schelkunov M.I."/>
            <person name="Pekov Y.A."/>
            <person name="Fokina V.V."/>
            <person name="Logacheva M.D."/>
            <person name="Sokolov S.L."/>
            <person name="Bragin E.Y."/>
            <person name="Ashapkin V.V."/>
            <person name="Donova M.V."/>
        </authorList>
    </citation>
    <scope>NUCLEOTIDE SEQUENCE [LARGE SCALE GENOMIC DNA]</scope>
    <source>
        <strain evidence="1 2">VKM Ac-2033D</strain>
    </source>
</reference>
<dbReference type="Proteomes" id="UP000030300">
    <property type="component" value="Chromosome"/>
</dbReference>
<accession>A0A0C5XCH3</accession>
<dbReference type="STRING" id="2045.KR76_15000"/>
<evidence type="ECO:0000313" key="2">
    <source>
        <dbReference type="Proteomes" id="UP000030300"/>
    </source>
</evidence>
<dbReference type="OrthoDB" id="4727201at2"/>
<sequence>MYDPWDDFELHRLNGWKVEWRPLTDLPEDRLGLTTWLDRTMHLDPDQENRQERVTVTHEVVHIERGPAPDGHEDREERIVDDLTARRLISLEALAEAMVWAYDVDEVAFVLWVDEPSVRVRLRGLTPEEGRYIQEVVDAAEARFPEDVYDDVAWSEIGIAWNGDIERGEEAG</sequence>
<proteinExistence type="predicted"/>
<organism evidence="1 2">
    <name type="scientific">Nocardioides simplex</name>
    <name type="common">Arthrobacter simplex</name>
    <dbReference type="NCBI Taxonomy" id="2045"/>
    <lineage>
        <taxon>Bacteria</taxon>
        <taxon>Bacillati</taxon>
        <taxon>Actinomycetota</taxon>
        <taxon>Actinomycetes</taxon>
        <taxon>Propionibacteriales</taxon>
        <taxon>Nocardioidaceae</taxon>
        <taxon>Pimelobacter</taxon>
    </lineage>
</organism>